<dbReference type="Gene3D" id="3.40.630.30">
    <property type="match status" value="1"/>
</dbReference>
<keyword evidence="9" id="KW-0471">Melatonin biosynthesis</keyword>
<dbReference type="EC" id="2.3.1.87" evidence="6"/>
<dbReference type="Pfam" id="PF00583">
    <property type="entry name" value="Acetyltransf_1"/>
    <property type="match status" value="1"/>
</dbReference>
<gene>
    <name evidence="12" type="primary">LOC106812723</name>
</gene>
<evidence type="ECO:0000256" key="9">
    <source>
        <dbReference type="ARBA" id="ARBA00043260"/>
    </source>
</evidence>
<evidence type="ECO:0000256" key="1">
    <source>
        <dbReference type="ARBA" id="ARBA00022679"/>
    </source>
</evidence>
<comment type="pathway">
    <text evidence="4">Aromatic compound metabolism; melatonin biosynthesis; melatonin from serotonin: step 1/2.</text>
</comment>
<dbReference type="PANTHER" id="PTHR10908">
    <property type="entry name" value="SEROTONIN N-ACETYLTRANSFERASE"/>
    <property type="match status" value="1"/>
</dbReference>
<dbReference type="InterPro" id="IPR051635">
    <property type="entry name" value="SNAT-like"/>
</dbReference>
<proteinExistence type="inferred from homology"/>
<dbReference type="InterPro" id="IPR016181">
    <property type="entry name" value="Acyl_CoA_acyltransferase"/>
</dbReference>
<feature type="domain" description="N-acetyltransferase" evidence="10">
    <location>
        <begin position="9"/>
        <end position="170"/>
    </location>
</feature>
<dbReference type="PANTHER" id="PTHR10908:SF0">
    <property type="entry name" value="SEROTONIN N-ACETYLTRANSFERASE"/>
    <property type="match status" value="1"/>
</dbReference>
<evidence type="ECO:0000256" key="7">
    <source>
        <dbReference type="ARBA" id="ARBA00039398"/>
    </source>
</evidence>
<evidence type="ECO:0000256" key="2">
    <source>
        <dbReference type="ARBA" id="ARBA00023315"/>
    </source>
</evidence>
<evidence type="ECO:0000256" key="6">
    <source>
        <dbReference type="ARBA" id="ARBA00039114"/>
    </source>
</evidence>
<dbReference type="RefSeq" id="XP_014672165.1">
    <property type="nucleotide sequence ID" value="XM_014816679.1"/>
</dbReference>
<evidence type="ECO:0000256" key="3">
    <source>
        <dbReference type="ARBA" id="ARBA00036561"/>
    </source>
</evidence>
<dbReference type="Proteomes" id="UP000695022">
    <property type="component" value="Unplaced"/>
</dbReference>
<dbReference type="SUPFAM" id="SSF55729">
    <property type="entry name" value="Acyl-CoA N-acyltransferases (Nat)"/>
    <property type="match status" value="1"/>
</dbReference>
<keyword evidence="1" id="KW-0808">Transferase</keyword>
<organism evidence="11 12">
    <name type="scientific">Priapulus caudatus</name>
    <name type="common">Priapulid worm</name>
    <dbReference type="NCBI Taxonomy" id="37621"/>
    <lineage>
        <taxon>Eukaryota</taxon>
        <taxon>Metazoa</taxon>
        <taxon>Ecdysozoa</taxon>
        <taxon>Scalidophora</taxon>
        <taxon>Priapulida</taxon>
        <taxon>Priapulimorpha</taxon>
        <taxon>Priapulimorphida</taxon>
        <taxon>Priapulidae</taxon>
        <taxon>Priapulus</taxon>
    </lineage>
</organism>
<keyword evidence="2" id="KW-0012">Acyltransferase</keyword>
<dbReference type="InterPro" id="IPR000182">
    <property type="entry name" value="GNAT_dom"/>
</dbReference>
<evidence type="ECO:0000256" key="8">
    <source>
        <dbReference type="ARBA" id="ARBA00042928"/>
    </source>
</evidence>
<dbReference type="CDD" id="cd04301">
    <property type="entry name" value="NAT_SF"/>
    <property type="match status" value="1"/>
</dbReference>
<name>A0ABM1EIZ4_PRICU</name>
<evidence type="ECO:0000256" key="5">
    <source>
        <dbReference type="ARBA" id="ARBA00038182"/>
    </source>
</evidence>
<keyword evidence="11" id="KW-1185">Reference proteome</keyword>
<reference evidence="12" key="1">
    <citation type="submission" date="2025-08" db="UniProtKB">
        <authorList>
            <consortium name="RefSeq"/>
        </authorList>
    </citation>
    <scope>IDENTIFICATION</scope>
</reference>
<comment type="similarity">
    <text evidence="5">Belongs to the acetyltransferase family. AANAT subfamily.</text>
</comment>
<accession>A0ABM1EIZ4</accession>
<dbReference type="GeneID" id="106812723"/>
<evidence type="ECO:0000313" key="12">
    <source>
        <dbReference type="RefSeq" id="XP_014672165.1"/>
    </source>
</evidence>
<evidence type="ECO:0000259" key="10">
    <source>
        <dbReference type="PROSITE" id="PS51186"/>
    </source>
</evidence>
<evidence type="ECO:0000313" key="11">
    <source>
        <dbReference type="Proteomes" id="UP000695022"/>
    </source>
</evidence>
<comment type="catalytic activity">
    <reaction evidence="3">
        <text>a 2-arylethylamine + acetyl-CoA = an N-acetyl-2-arylethylamine + CoA + H(+)</text>
        <dbReference type="Rhea" id="RHEA:20497"/>
        <dbReference type="ChEBI" id="CHEBI:15378"/>
        <dbReference type="ChEBI" id="CHEBI:55469"/>
        <dbReference type="ChEBI" id="CHEBI:57287"/>
        <dbReference type="ChEBI" id="CHEBI:57288"/>
        <dbReference type="ChEBI" id="CHEBI:77827"/>
        <dbReference type="EC" id="2.3.1.87"/>
    </reaction>
</comment>
<evidence type="ECO:0000256" key="4">
    <source>
        <dbReference type="ARBA" id="ARBA00037926"/>
    </source>
</evidence>
<dbReference type="PROSITE" id="PS51186">
    <property type="entry name" value="GNAT"/>
    <property type="match status" value="1"/>
</dbReference>
<sequence>MMKLPIDGARVQKVRETDISAVARLEREGYPLDEAASEEKLLHRHSQAPELFLGCYLRDTVIGYICSTRANDDTLTEESMSTHVPSGESVCIHSVCIDSSYRRQGMALALLKAYVEHIGQNCSGVKRLLLLTHTELLHLYTKAGFRLVGESAVTHGARPWYECVLKLETTCEGDNMESMNAM</sequence>
<protein>
    <recommendedName>
        <fullName evidence="7">Serotonin N-acetyltransferase</fullName>
        <ecNumber evidence="6">2.3.1.87</ecNumber>
    </recommendedName>
    <alternativeName>
        <fullName evidence="8">Aralkylamine N-acetyltransferase</fullName>
    </alternativeName>
</protein>